<evidence type="ECO:0000256" key="1">
    <source>
        <dbReference type="ARBA" id="ARBA00004141"/>
    </source>
</evidence>
<dbReference type="AlphaFoldDB" id="A0AAW2ZE20"/>
<proteinExistence type="predicted"/>
<dbReference type="InterPro" id="IPR049680">
    <property type="entry name" value="FLVCR1-2_SLC49-like"/>
</dbReference>
<dbReference type="SUPFAM" id="SSF103473">
    <property type="entry name" value="MFS general substrate transporter"/>
    <property type="match status" value="1"/>
</dbReference>
<comment type="caution">
    <text evidence="7">The sequence shown here is derived from an EMBL/GenBank/DDBJ whole genome shotgun (WGS) entry which is preliminary data.</text>
</comment>
<dbReference type="EMBL" id="JAOPGA020001413">
    <property type="protein sequence ID" value="KAL0488192.1"/>
    <property type="molecule type" value="Genomic_DNA"/>
</dbReference>
<dbReference type="Gene3D" id="1.20.1250.20">
    <property type="entry name" value="MFS general substrate transporter like domains"/>
    <property type="match status" value="2"/>
</dbReference>
<dbReference type="InterPro" id="IPR011701">
    <property type="entry name" value="MFS"/>
</dbReference>
<gene>
    <name evidence="7" type="ORF">AKO1_015348</name>
</gene>
<dbReference type="GO" id="GO:0016020">
    <property type="term" value="C:membrane"/>
    <property type="evidence" value="ECO:0007669"/>
    <property type="project" value="UniProtKB-SubCell"/>
</dbReference>
<feature type="transmembrane region" description="Helical" evidence="5">
    <location>
        <begin position="134"/>
        <end position="153"/>
    </location>
</feature>
<feature type="signal peptide" evidence="6">
    <location>
        <begin position="1"/>
        <end position="20"/>
    </location>
</feature>
<reference evidence="7 8" key="1">
    <citation type="submission" date="2024-03" db="EMBL/GenBank/DDBJ databases">
        <title>The Acrasis kona genome and developmental transcriptomes reveal deep origins of eukaryotic multicellular pathways.</title>
        <authorList>
            <person name="Sheikh S."/>
            <person name="Fu C.-J."/>
            <person name="Brown M.W."/>
            <person name="Baldauf S.L."/>
        </authorList>
    </citation>
    <scope>NUCLEOTIDE SEQUENCE [LARGE SCALE GENOMIC DNA]</scope>
    <source>
        <strain evidence="7 8">ATCC MYA-3509</strain>
    </source>
</reference>
<dbReference type="PANTHER" id="PTHR10924">
    <property type="entry name" value="MAJOR FACILITATOR SUPERFAMILY PROTEIN-RELATED"/>
    <property type="match status" value="1"/>
</dbReference>
<dbReference type="InterPro" id="IPR036259">
    <property type="entry name" value="MFS_trans_sf"/>
</dbReference>
<evidence type="ECO:0008006" key="9">
    <source>
        <dbReference type="Google" id="ProtNLM"/>
    </source>
</evidence>
<feature type="transmembrane region" description="Helical" evidence="5">
    <location>
        <begin position="229"/>
        <end position="254"/>
    </location>
</feature>
<evidence type="ECO:0000313" key="7">
    <source>
        <dbReference type="EMBL" id="KAL0488192.1"/>
    </source>
</evidence>
<dbReference type="GO" id="GO:0022857">
    <property type="term" value="F:transmembrane transporter activity"/>
    <property type="evidence" value="ECO:0007669"/>
    <property type="project" value="InterPro"/>
</dbReference>
<keyword evidence="4 5" id="KW-0472">Membrane</keyword>
<evidence type="ECO:0000256" key="4">
    <source>
        <dbReference type="ARBA" id="ARBA00023136"/>
    </source>
</evidence>
<feature type="transmembrane region" description="Helical" evidence="5">
    <location>
        <begin position="173"/>
        <end position="194"/>
    </location>
</feature>
<keyword evidence="2 5" id="KW-0812">Transmembrane</keyword>
<name>A0AAW2ZE20_9EUKA</name>
<feature type="transmembrane region" description="Helical" evidence="5">
    <location>
        <begin position="69"/>
        <end position="89"/>
    </location>
</feature>
<keyword evidence="3 5" id="KW-1133">Transmembrane helix</keyword>
<feature type="chain" id="PRO_5043419246" description="Major facilitator superfamily (MFS) profile domain-containing protein" evidence="6">
    <location>
        <begin position="21"/>
        <end position="460"/>
    </location>
</feature>
<accession>A0AAW2ZE20</accession>
<comment type="subcellular location">
    <subcellularLocation>
        <location evidence="1">Membrane</location>
        <topology evidence="1">Multi-pass membrane protein</topology>
    </subcellularLocation>
</comment>
<feature type="transmembrane region" description="Helical" evidence="5">
    <location>
        <begin position="403"/>
        <end position="424"/>
    </location>
</feature>
<dbReference type="PANTHER" id="PTHR10924:SF6">
    <property type="entry name" value="SOLUTE CARRIER FAMILY 49 MEMBER A3"/>
    <property type="match status" value="1"/>
</dbReference>
<feature type="transmembrane region" description="Helical" evidence="5">
    <location>
        <begin position="363"/>
        <end position="383"/>
    </location>
</feature>
<keyword evidence="6" id="KW-0732">Signal</keyword>
<feature type="transmembrane region" description="Helical" evidence="5">
    <location>
        <begin position="266"/>
        <end position="288"/>
    </location>
</feature>
<keyword evidence="8" id="KW-1185">Reference proteome</keyword>
<feature type="transmembrane region" description="Helical" evidence="5">
    <location>
        <begin position="295"/>
        <end position="316"/>
    </location>
</feature>
<dbReference type="Proteomes" id="UP001431209">
    <property type="component" value="Unassembled WGS sequence"/>
</dbReference>
<organism evidence="7 8">
    <name type="scientific">Acrasis kona</name>
    <dbReference type="NCBI Taxonomy" id="1008807"/>
    <lineage>
        <taxon>Eukaryota</taxon>
        <taxon>Discoba</taxon>
        <taxon>Heterolobosea</taxon>
        <taxon>Tetramitia</taxon>
        <taxon>Eutetramitia</taxon>
        <taxon>Acrasidae</taxon>
        <taxon>Acrasis</taxon>
    </lineage>
</organism>
<evidence type="ECO:0000256" key="5">
    <source>
        <dbReference type="SAM" id="Phobius"/>
    </source>
</evidence>
<sequence>MLTVFSLAGLLCSLYQFTFAAIQDAAMRYYRIEYTQLWKLNLMSLSYMIAYVPSALVASYIIDKKGLRLSVTIGCMLNFLSGWVRLAGFKKGHEYFYWISFSGQCLGALAQPFLTNAITSMASNWFGEKERTIATTIGAFTNILGGGIAFGVAPPLATIASRNGRDISEIGMVILLSSQALFASLLLLLCVSTFRERPPTPPSSSFSSSHNVKHEVRQDLLSLAKNRDFVILFVAFGLGFGSFQAFTSLINQIVVPVGYNDDDAGIMGLAIIACGLVGAGIFGISADLTKRYKTLLMICGVLSAVSFSCFCVAIMYQKTTTTYWLCIAAICSMGLTATAIVPLALEAAVEVTYPIAETLSNGLLYAAGTLCSIAILLAMSFMQPQIPDPIRPGRTLPGSMQNALWVALGCFCTAILMIPFFGGLKPKYKRYEQELIDKEGDNHVLKISLDKSFLRYHERI</sequence>
<evidence type="ECO:0000256" key="2">
    <source>
        <dbReference type="ARBA" id="ARBA00022692"/>
    </source>
</evidence>
<dbReference type="Pfam" id="PF07690">
    <property type="entry name" value="MFS_1"/>
    <property type="match status" value="1"/>
</dbReference>
<protein>
    <recommendedName>
        <fullName evidence="9">Major facilitator superfamily (MFS) profile domain-containing protein</fullName>
    </recommendedName>
</protein>
<evidence type="ECO:0000256" key="3">
    <source>
        <dbReference type="ARBA" id="ARBA00022989"/>
    </source>
</evidence>
<feature type="transmembrane region" description="Helical" evidence="5">
    <location>
        <begin position="44"/>
        <end position="62"/>
    </location>
</feature>
<evidence type="ECO:0000256" key="6">
    <source>
        <dbReference type="SAM" id="SignalP"/>
    </source>
</evidence>
<evidence type="ECO:0000313" key="8">
    <source>
        <dbReference type="Proteomes" id="UP001431209"/>
    </source>
</evidence>
<feature type="transmembrane region" description="Helical" evidence="5">
    <location>
        <begin position="322"/>
        <end position="343"/>
    </location>
</feature>